<dbReference type="InterPro" id="IPR029062">
    <property type="entry name" value="Class_I_gatase-like"/>
</dbReference>
<proteinExistence type="predicted"/>
<evidence type="ECO:0000256" key="1">
    <source>
        <dbReference type="SAM" id="MobiDB-lite"/>
    </source>
</evidence>
<dbReference type="RefSeq" id="WP_394303405.1">
    <property type="nucleotide sequence ID" value="NZ_JBHMQT010000055.1"/>
</dbReference>
<dbReference type="CDD" id="cd01745">
    <property type="entry name" value="GATase1_2"/>
    <property type="match status" value="1"/>
</dbReference>
<gene>
    <name evidence="2" type="ORF">ACFHYQ_24085</name>
</gene>
<evidence type="ECO:0000313" key="2">
    <source>
        <dbReference type="EMBL" id="MFC0865377.1"/>
    </source>
</evidence>
<evidence type="ECO:0000313" key="3">
    <source>
        <dbReference type="Proteomes" id="UP001589870"/>
    </source>
</evidence>
<dbReference type="PANTHER" id="PTHR43235">
    <property type="entry name" value="GLUTAMINE AMIDOTRANSFERASE PB2B2.05-RELATED"/>
    <property type="match status" value="1"/>
</dbReference>
<reference evidence="2 3" key="1">
    <citation type="submission" date="2024-09" db="EMBL/GenBank/DDBJ databases">
        <authorList>
            <person name="Sun Q."/>
            <person name="Mori K."/>
        </authorList>
    </citation>
    <scope>NUCLEOTIDE SEQUENCE [LARGE SCALE GENOMIC DNA]</scope>
    <source>
        <strain evidence="2 3">TBRC 1851</strain>
    </source>
</reference>
<organism evidence="2 3">
    <name type="scientific">Sphaerimonospora cavernae</name>
    <dbReference type="NCBI Taxonomy" id="1740611"/>
    <lineage>
        <taxon>Bacteria</taxon>
        <taxon>Bacillati</taxon>
        <taxon>Actinomycetota</taxon>
        <taxon>Actinomycetes</taxon>
        <taxon>Streptosporangiales</taxon>
        <taxon>Streptosporangiaceae</taxon>
        <taxon>Sphaerimonospora</taxon>
    </lineage>
</organism>
<keyword evidence="3" id="KW-1185">Reference proteome</keyword>
<dbReference type="Pfam" id="PF07722">
    <property type="entry name" value="Peptidase_C26"/>
    <property type="match status" value="1"/>
</dbReference>
<dbReference type="SUPFAM" id="SSF52317">
    <property type="entry name" value="Class I glutamine amidotransferase-like"/>
    <property type="match status" value="1"/>
</dbReference>
<dbReference type="InterPro" id="IPR011697">
    <property type="entry name" value="Peptidase_C26"/>
</dbReference>
<keyword evidence="2" id="KW-0378">Hydrolase</keyword>
<sequence length="258" mass="27121">MPRETRPAETGFGGTRSGETRPRPIIAIPSRFAATTSALRYAAVVTARALADAVYRAGGEPFLMHPVDAGEAAARLAVADGLLLPGGGDIAPSAYGESLPHDTVYDVDAEQDAFDFAAARHALDTGLPTLAICRGLQVVNVVLGGRLNQHMEADHRHVVHPVRVWPGSLLAEVAGTEKVAASCYHHQCASTLGDGLVATAYAEDGTVEAAELRMSHEQAGQAGPYGWFLGVQWHPEDTAATDPVNQRIFDALVAAARG</sequence>
<dbReference type="PANTHER" id="PTHR43235:SF1">
    <property type="entry name" value="GLUTAMINE AMIDOTRANSFERASE PB2B2.05-RELATED"/>
    <property type="match status" value="1"/>
</dbReference>
<dbReference type="PROSITE" id="PS51273">
    <property type="entry name" value="GATASE_TYPE_1"/>
    <property type="match status" value="1"/>
</dbReference>
<dbReference type="Proteomes" id="UP001589870">
    <property type="component" value="Unassembled WGS sequence"/>
</dbReference>
<protein>
    <submittedName>
        <fullName evidence="2">Gamma-glutamyl-gamma-aminobutyrate hydrolase family protein</fullName>
    </submittedName>
</protein>
<dbReference type="EMBL" id="JBHMQT010000055">
    <property type="protein sequence ID" value="MFC0865377.1"/>
    <property type="molecule type" value="Genomic_DNA"/>
</dbReference>
<feature type="region of interest" description="Disordered" evidence="1">
    <location>
        <begin position="1"/>
        <end position="23"/>
    </location>
</feature>
<dbReference type="InterPro" id="IPR044668">
    <property type="entry name" value="PuuD-like"/>
</dbReference>
<name>A0ABV6UB42_9ACTN</name>
<dbReference type="GO" id="GO:0016787">
    <property type="term" value="F:hydrolase activity"/>
    <property type="evidence" value="ECO:0007669"/>
    <property type="project" value="UniProtKB-KW"/>
</dbReference>
<comment type="caution">
    <text evidence="2">The sequence shown here is derived from an EMBL/GenBank/DDBJ whole genome shotgun (WGS) entry which is preliminary data.</text>
</comment>
<dbReference type="Gene3D" id="3.40.50.880">
    <property type="match status" value="1"/>
</dbReference>
<accession>A0ABV6UB42</accession>